<proteinExistence type="inferred from homology"/>
<evidence type="ECO:0000256" key="1">
    <source>
        <dbReference type="ARBA" id="ARBA00022490"/>
    </source>
</evidence>
<keyword evidence="7" id="KW-0694">RNA-binding</keyword>
<dbReference type="Proteomes" id="UP000199771">
    <property type="component" value="Unassembled WGS sequence"/>
</dbReference>
<gene>
    <name evidence="6" type="primary">rlmL</name>
    <name evidence="10" type="ORF">SAMN04488120_10886</name>
</gene>
<dbReference type="SUPFAM" id="SSF53335">
    <property type="entry name" value="S-adenosyl-L-methionine-dependent methyltransferases"/>
    <property type="match status" value="2"/>
</dbReference>
<reference evidence="10 11" key="1">
    <citation type="submission" date="2016-10" db="EMBL/GenBank/DDBJ databases">
        <authorList>
            <person name="de Groot N.N."/>
        </authorList>
    </citation>
    <scope>NUCLEOTIDE SEQUENCE [LARGE SCALE GENOMIC DNA]</scope>
    <source>
        <strain evidence="10 11">DSM 23609</strain>
    </source>
</reference>
<keyword evidence="2 6" id="KW-0698">rRNA processing</keyword>
<dbReference type="InterPro" id="IPR029063">
    <property type="entry name" value="SAM-dependent_MTases_sf"/>
</dbReference>
<dbReference type="InterPro" id="IPR019614">
    <property type="entry name" value="SAM-dep_methyl-trfase"/>
</dbReference>
<dbReference type="EMBL" id="FOOC01000008">
    <property type="protein sequence ID" value="SFF55353.1"/>
    <property type="molecule type" value="Genomic_DNA"/>
</dbReference>
<evidence type="ECO:0000313" key="10">
    <source>
        <dbReference type="EMBL" id="SFF55353.1"/>
    </source>
</evidence>
<dbReference type="AlphaFoldDB" id="A0A1I2JN67"/>
<dbReference type="PROSITE" id="PS00092">
    <property type="entry name" value="N6_MTASE"/>
    <property type="match status" value="1"/>
</dbReference>
<dbReference type="GO" id="GO:0003723">
    <property type="term" value="F:RNA binding"/>
    <property type="evidence" value="ECO:0007669"/>
    <property type="project" value="UniProtKB-UniRule"/>
</dbReference>
<comment type="function">
    <text evidence="6">Specifically methylates the guanine in position 2445 (m2G2445) and the guanine in position 2069 (m7G2069) of 23S rRNA.</text>
</comment>
<dbReference type="InterPro" id="IPR000241">
    <property type="entry name" value="RlmKL-like_Mtase"/>
</dbReference>
<comment type="similarity">
    <text evidence="6">Belongs to the methyltransferase superfamily. RlmKL family.</text>
</comment>
<dbReference type="CDD" id="cd02440">
    <property type="entry name" value="AdoMet_MTases"/>
    <property type="match status" value="1"/>
</dbReference>
<dbReference type="GO" id="GO:0070043">
    <property type="term" value="F:rRNA (guanine-N7-)-methyltransferase activity"/>
    <property type="evidence" value="ECO:0007669"/>
    <property type="project" value="UniProtKB-UniRule"/>
</dbReference>
<evidence type="ECO:0000256" key="4">
    <source>
        <dbReference type="ARBA" id="ARBA00022679"/>
    </source>
</evidence>
<dbReference type="Pfam" id="PF02926">
    <property type="entry name" value="THUMP"/>
    <property type="match status" value="1"/>
</dbReference>
<dbReference type="RefSeq" id="WP_091534121.1">
    <property type="nucleotide sequence ID" value="NZ_FOOC01000008.1"/>
</dbReference>
<evidence type="ECO:0000256" key="8">
    <source>
        <dbReference type="SAM" id="MobiDB-lite"/>
    </source>
</evidence>
<dbReference type="CDD" id="cd11715">
    <property type="entry name" value="THUMP_AdoMetMT"/>
    <property type="match status" value="1"/>
</dbReference>
<dbReference type="Pfam" id="PF10672">
    <property type="entry name" value="Methyltrans_SAM"/>
    <property type="match status" value="1"/>
</dbReference>
<dbReference type="GO" id="GO:0005737">
    <property type="term" value="C:cytoplasm"/>
    <property type="evidence" value="ECO:0007669"/>
    <property type="project" value="UniProtKB-SubCell"/>
</dbReference>
<dbReference type="Gene3D" id="3.40.50.150">
    <property type="entry name" value="Vaccinia Virus protein VP39"/>
    <property type="match status" value="2"/>
</dbReference>
<evidence type="ECO:0000259" key="9">
    <source>
        <dbReference type="PROSITE" id="PS51165"/>
    </source>
</evidence>
<dbReference type="InterPro" id="IPR004114">
    <property type="entry name" value="THUMP_dom"/>
</dbReference>
<dbReference type="PANTHER" id="PTHR47313:SF1">
    <property type="entry name" value="RIBOSOMAL RNA LARGE SUBUNIT METHYLTRANSFERASE K_L"/>
    <property type="match status" value="1"/>
</dbReference>
<comment type="catalytic activity">
    <reaction evidence="6">
        <text>guanosine(2445) in 23S rRNA + S-adenosyl-L-methionine = N(2)-methylguanosine(2445) in 23S rRNA + S-adenosyl-L-homocysteine + H(+)</text>
        <dbReference type="Rhea" id="RHEA:42740"/>
        <dbReference type="Rhea" id="RHEA-COMP:10215"/>
        <dbReference type="Rhea" id="RHEA-COMP:10216"/>
        <dbReference type="ChEBI" id="CHEBI:15378"/>
        <dbReference type="ChEBI" id="CHEBI:57856"/>
        <dbReference type="ChEBI" id="CHEBI:59789"/>
        <dbReference type="ChEBI" id="CHEBI:74269"/>
        <dbReference type="ChEBI" id="CHEBI:74481"/>
        <dbReference type="EC" id="2.1.1.173"/>
    </reaction>
</comment>
<dbReference type="Pfam" id="PF22020">
    <property type="entry name" value="RlmL_1st"/>
    <property type="match status" value="1"/>
</dbReference>
<dbReference type="PANTHER" id="PTHR47313">
    <property type="entry name" value="RIBOSOMAL RNA LARGE SUBUNIT METHYLTRANSFERASE K/L"/>
    <property type="match status" value="1"/>
</dbReference>
<dbReference type="GO" id="GO:0052915">
    <property type="term" value="F:23S rRNA (guanine(2445)-N(2))-methyltransferase activity"/>
    <property type="evidence" value="ECO:0007669"/>
    <property type="project" value="UniProtKB-UniRule"/>
</dbReference>
<feature type="domain" description="THUMP" evidence="9">
    <location>
        <begin position="45"/>
        <end position="156"/>
    </location>
</feature>
<dbReference type="EC" id="2.1.1.264" evidence="6"/>
<dbReference type="Gene3D" id="3.30.750.80">
    <property type="entry name" value="RNA methyltransferase domain (HRMD) like"/>
    <property type="match status" value="1"/>
</dbReference>
<evidence type="ECO:0000256" key="3">
    <source>
        <dbReference type="ARBA" id="ARBA00022603"/>
    </source>
</evidence>
<protein>
    <recommendedName>
        <fullName evidence="6">Ribosomal RNA large subunit methyltransferase K/L</fullName>
    </recommendedName>
    <domain>
        <recommendedName>
            <fullName evidence="6">23S rRNA m2G2445 methyltransferase</fullName>
            <ecNumber evidence="6">2.1.1.173</ecNumber>
        </recommendedName>
        <alternativeName>
            <fullName evidence="6">rRNA (guanine-N(2)-)-methyltransferase RlmL</fullName>
        </alternativeName>
    </domain>
    <domain>
        <recommendedName>
            <fullName evidence="6">23S rRNA m7G2069 methyltransferase</fullName>
            <ecNumber evidence="6">2.1.1.264</ecNumber>
        </recommendedName>
        <alternativeName>
            <fullName evidence="6">rRNA (guanine-N(7)-)-methyltransferase RlmK</fullName>
        </alternativeName>
    </domain>
</protein>
<dbReference type="PIRSF" id="PIRSF037618">
    <property type="entry name" value="RNA_Mtase_bacteria_prd"/>
    <property type="match status" value="1"/>
</dbReference>
<evidence type="ECO:0000256" key="2">
    <source>
        <dbReference type="ARBA" id="ARBA00022552"/>
    </source>
</evidence>
<name>A0A1I2JN67_9GAMM</name>
<keyword evidence="11" id="KW-1185">Reference proteome</keyword>
<dbReference type="SMART" id="SM00981">
    <property type="entry name" value="THUMP"/>
    <property type="match status" value="1"/>
</dbReference>
<dbReference type="PROSITE" id="PS51165">
    <property type="entry name" value="THUMP"/>
    <property type="match status" value="1"/>
</dbReference>
<keyword evidence="5 6" id="KW-0949">S-adenosyl-L-methionine</keyword>
<keyword evidence="3 6" id="KW-0489">Methyltransferase</keyword>
<keyword evidence="4 6" id="KW-0808">Transferase</keyword>
<dbReference type="NCBIfam" id="NF008748">
    <property type="entry name" value="PRK11783.1"/>
    <property type="match status" value="1"/>
</dbReference>
<evidence type="ECO:0000256" key="7">
    <source>
        <dbReference type="PROSITE-ProRule" id="PRU00529"/>
    </source>
</evidence>
<dbReference type="STRING" id="1076937.SAMN04488120_10886"/>
<keyword evidence="1 6" id="KW-0963">Cytoplasm</keyword>
<dbReference type="InterPro" id="IPR002052">
    <property type="entry name" value="DNA_methylase_N6_adenine_CS"/>
</dbReference>
<dbReference type="Pfam" id="PF01170">
    <property type="entry name" value="UPF0020"/>
    <property type="match status" value="1"/>
</dbReference>
<evidence type="ECO:0000256" key="6">
    <source>
        <dbReference type="HAMAP-Rule" id="MF_01858"/>
    </source>
</evidence>
<feature type="region of interest" description="Disordered" evidence="8">
    <location>
        <begin position="389"/>
        <end position="420"/>
    </location>
</feature>
<accession>A0A1I2JN67</accession>
<dbReference type="Gene3D" id="3.30.2130.30">
    <property type="match status" value="1"/>
</dbReference>
<evidence type="ECO:0000256" key="5">
    <source>
        <dbReference type="ARBA" id="ARBA00022691"/>
    </source>
</evidence>
<organism evidence="10 11">
    <name type="scientific">Fontimonas thermophila</name>
    <dbReference type="NCBI Taxonomy" id="1076937"/>
    <lineage>
        <taxon>Bacteria</taxon>
        <taxon>Pseudomonadati</taxon>
        <taxon>Pseudomonadota</taxon>
        <taxon>Gammaproteobacteria</taxon>
        <taxon>Nevskiales</taxon>
        <taxon>Nevskiaceae</taxon>
        <taxon>Fontimonas</taxon>
    </lineage>
</organism>
<dbReference type="InterPro" id="IPR053943">
    <property type="entry name" value="RlmKL-like_Mtase_CS"/>
</dbReference>
<evidence type="ECO:0000313" key="11">
    <source>
        <dbReference type="Proteomes" id="UP000199771"/>
    </source>
</evidence>
<dbReference type="OrthoDB" id="9809404at2"/>
<dbReference type="EC" id="2.1.1.173" evidence="6"/>
<sequence length="750" mass="82815">MSWLSLFVTCPRGVEPLLAQELAALGASAVHDRTGGVAAQASLECAYRICLWSRTASRVLLPLRTFAALDAEALYAAARELPWSELFDPATSFAVEVAGRSPAIRHTHYAGLKVKDAIVDHFRARGYPRPNVDTVAPGLRIHLHLDREQATLSLDLSGDSLHRRGYRHDGAEAPLKENLAAAILLWAGWPQRAARGEPLFDPMCGSGTLLIEAAWIAADVAPGLLRRRWGFEAWRGHQPALWQHLYAQAQTRRREGRHRLPTIAGSDHDARTLAAARSSIERAGLSGAITLRQDDALTALPPAERPGLIVTNPPYGERLGAETELIKLYSLLGVHLKQRFGGWRVVLFTARADLALRLGLRADARHTLYNGAIACKLLGFNIRGADANAPAPSESGTAPASDASGRTGPGVHSSAPDPGGEDFANRLRKNLRHLGKWARRNGITNYRLYDADLPDYALAIDLYATPELHAHVQEYAAPKTIEPARAQARLREALAQIQHVLDIPPAQIHYKLRRPQKADGQYTRQAATGIFHEVTEHGCRLSVNFDDYLDTGLFLDHRPMRLRLQQEAAGKRVLNLFCYTGAATVHAACGGAQQTLSLDLSNTYLEWARRNLERNGVRATLYPYPPAPGERLAPHALIRCDCRQWLADMAQHPARSRFDLIFLDPPTFSTSKKMTGTLDIQRDHATLIRQCLALLAAGGTLYFSTNRRGFKLDAALQTIAEIDDITAQTLDADFQRPPPAHRCWRLRHRS</sequence>
<comment type="subcellular location">
    <subcellularLocation>
        <location evidence="6">Cytoplasm</location>
    </subcellularLocation>
</comment>
<dbReference type="InterPro" id="IPR017244">
    <property type="entry name" value="23SrRNA_methyltr_KL"/>
</dbReference>
<dbReference type="PROSITE" id="PS01261">
    <property type="entry name" value="UPF0020"/>
    <property type="match status" value="1"/>
</dbReference>
<comment type="catalytic activity">
    <reaction evidence="6">
        <text>guanosine(2069) in 23S rRNA + S-adenosyl-L-methionine = N(2)-methylguanosine(2069) in 23S rRNA + S-adenosyl-L-homocysteine + H(+)</text>
        <dbReference type="Rhea" id="RHEA:43772"/>
        <dbReference type="Rhea" id="RHEA-COMP:10688"/>
        <dbReference type="Rhea" id="RHEA-COMP:10689"/>
        <dbReference type="ChEBI" id="CHEBI:15378"/>
        <dbReference type="ChEBI" id="CHEBI:57856"/>
        <dbReference type="ChEBI" id="CHEBI:59789"/>
        <dbReference type="ChEBI" id="CHEBI:74269"/>
        <dbReference type="ChEBI" id="CHEBI:74481"/>
        <dbReference type="EC" id="2.1.1.264"/>
    </reaction>
</comment>
<dbReference type="InterPro" id="IPR054170">
    <property type="entry name" value="RlmL_1st"/>
</dbReference>
<dbReference type="HAMAP" id="MF_01858">
    <property type="entry name" value="23SrRNA_methyltr_KL"/>
    <property type="match status" value="1"/>
</dbReference>